<accession>A0A6N2AT69</accession>
<dbReference type="EMBL" id="RXGB01007345">
    <property type="protein sequence ID" value="TMW85545.1"/>
    <property type="molecule type" value="Genomic_DNA"/>
</dbReference>
<evidence type="ECO:0000313" key="1">
    <source>
        <dbReference type="EMBL" id="TMW85545.1"/>
    </source>
</evidence>
<proteinExistence type="predicted"/>
<comment type="caution">
    <text evidence="1">The sequence shown here is derived from an EMBL/GenBank/DDBJ whole genome shotgun (WGS) entry which is preliminary data.</text>
</comment>
<name>A0A6N2AT69_SOLCI</name>
<organism evidence="1">
    <name type="scientific">Solanum chilense</name>
    <name type="common">Tomato</name>
    <name type="synonym">Lycopersicon chilense</name>
    <dbReference type="NCBI Taxonomy" id="4083"/>
    <lineage>
        <taxon>Eukaryota</taxon>
        <taxon>Viridiplantae</taxon>
        <taxon>Streptophyta</taxon>
        <taxon>Embryophyta</taxon>
        <taxon>Tracheophyta</taxon>
        <taxon>Spermatophyta</taxon>
        <taxon>Magnoliopsida</taxon>
        <taxon>eudicotyledons</taxon>
        <taxon>Gunneridae</taxon>
        <taxon>Pentapetalae</taxon>
        <taxon>asterids</taxon>
        <taxon>lamiids</taxon>
        <taxon>Solanales</taxon>
        <taxon>Solanaceae</taxon>
        <taxon>Solanoideae</taxon>
        <taxon>Solaneae</taxon>
        <taxon>Solanum</taxon>
        <taxon>Solanum subgen. Lycopersicon</taxon>
    </lineage>
</organism>
<reference evidence="1" key="1">
    <citation type="submission" date="2019-05" db="EMBL/GenBank/DDBJ databases">
        <title>The de novo reference genome and transcriptome assemblies of the wild tomato species Solanum chilense.</title>
        <authorList>
            <person name="Stam R."/>
            <person name="Nosenko T."/>
            <person name="Hoerger A.C."/>
            <person name="Stephan W."/>
            <person name="Seidel M.A."/>
            <person name="Kuhn J.M.M."/>
            <person name="Haberer G."/>
            <person name="Tellier A."/>
        </authorList>
    </citation>
    <scope>NUCLEOTIDE SEQUENCE</scope>
    <source>
        <tissue evidence="1">Mature leaves</tissue>
    </source>
</reference>
<dbReference type="AlphaFoldDB" id="A0A6N2AT69"/>
<protein>
    <submittedName>
        <fullName evidence="1">Uncharacterized protein</fullName>
    </submittedName>
</protein>
<gene>
    <name evidence="1" type="ORF">EJD97_022972</name>
</gene>
<sequence length="88" mass="10010">MISNHCKLKLCIPTGRIFGGMTTTICLGKFHLESLGKIGDYFLKSDVNLQLFKTYESQHDGLLIIKIKSFPMLHFATLDALVKYEIYP</sequence>